<evidence type="ECO:0000256" key="4">
    <source>
        <dbReference type="ARBA" id="ARBA00023069"/>
    </source>
</evidence>
<evidence type="ECO:0000256" key="7">
    <source>
        <dbReference type="ARBA" id="ARBA00034142"/>
    </source>
</evidence>
<evidence type="ECO:0000313" key="10">
    <source>
        <dbReference type="EMBL" id="NXB23848.1"/>
    </source>
</evidence>
<dbReference type="InterPro" id="IPR033253">
    <property type="entry name" value="CFAP45"/>
</dbReference>
<dbReference type="PANTHER" id="PTHR15504">
    <property type="entry name" value="NASOPHARYNGEAL EPITHELIUM SPECIFIC PROTEIN 1"/>
    <property type="match status" value="1"/>
</dbReference>
<evidence type="ECO:0000259" key="9">
    <source>
        <dbReference type="Pfam" id="PF13868"/>
    </source>
</evidence>
<organism evidence="10 11">
    <name type="scientific">Rhagologus leucostigma</name>
    <dbReference type="NCBI Taxonomy" id="156170"/>
    <lineage>
        <taxon>Eukaryota</taxon>
        <taxon>Metazoa</taxon>
        <taxon>Chordata</taxon>
        <taxon>Craniata</taxon>
        <taxon>Vertebrata</taxon>
        <taxon>Euteleostomi</taxon>
        <taxon>Archelosauria</taxon>
        <taxon>Archosauria</taxon>
        <taxon>Dinosauria</taxon>
        <taxon>Saurischia</taxon>
        <taxon>Theropoda</taxon>
        <taxon>Coelurosauria</taxon>
        <taxon>Aves</taxon>
        <taxon>Neognathae</taxon>
        <taxon>Neoaves</taxon>
        <taxon>Telluraves</taxon>
        <taxon>Australaves</taxon>
        <taxon>Passeriformes</taxon>
        <taxon>Corvoidea</taxon>
        <taxon>Pachycephalidae</taxon>
        <taxon>Rhagologus</taxon>
    </lineage>
</organism>
<dbReference type="Proteomes" id="UP000564948">
    <property type="component" value="Unassembled WGS sequence"/>
</dbReference>
<feature type="non-terminal residue" evidence="10">
    <location>
        <position position="345"/>
    </location>
</feature>
<reference evidence="10 11" key="1">
    <citation type="submission" date="2019-09" db="EMBL/GenBank/DDBJ databases">
        <title>Bird 10,000 Genomes (B10K) Project - Family phase.</title>
        <authorList>
            <person name="Zhang G."/>
        </authorList>
    </citation>
    <scope>NUCLEOTIDE SEQUENCE [LARGE SCALE GENOMIC DNA]</scope>
    <source>
        <strain evidence="10">B10K-DU-029-40</strain>
        <tissue evidence="10">Muscle</tissue>
    </source>
</reference>
<feature type="region of interest" description="Disordered" evidence="8">
    <location>
        <begin position="99"/>
        <end position="132"/>
    </location>
</feature>
<gene>
    <name evidence="10" type="primary">Cfap45_0</name>
    <name evidence="10" type="ORF">RHALEU_R15065</name>
</gene>
<evidence type="ECO:0000256" key="2">
    <source>
        <dbReference type="ARBA" id="ARBA00022846"/>
    </source>
</evidence>
<keyword evidence="11" id="KW-1185">Reference proteome</keyword>
<evidence type="ECO:0000256" key="6">
    <source>
        <dbReference type="ARBA" id="ARBA00034116"/>
    </source>
</evidence>
<protein>
    <recommendedName>
        <fullName evidence="7">Cilia- and flagella-associated protein 45</fullName>
    </recommendedName>
</protein>
<keyword evidence="4" id="KW-0969">Cilium</keyword>
<dbReference type="InterPro" id="IPR043597">
    <property type="entry name" value="TPH_dom"/>
</dbReference>
<evidence type="ECO:0000256" key="1">
    <source>
        <dbReference type="ARBA" id="ARBA00004230"/>
    </source>
</evidence>
<sequence length="345" mass="42035">LLLNSKCNMIRDKQILEKRMILKELAEEEKCLDKMMEMEQEKGAAVQEELERRRKEELMRIPRQDLVKQVEQNAEEWVLRAKELYQEGQRQLERLKEMKREDRKTWEQKQEQQRQIHADIKHSNVESQRLKDQQREQERLEDEWVLEQQQQKAVRAATTEAEQEQLHLEKEKELLQELQAEAQHCPLLGQHALSAKLRQDPVYRERRWRELQQILRKVELKQWLRWNRLEQVAQRKLHLAMQVEQDCQEFRRVLRAQQQLLEWQKLEQTHRPRQEHPPSSELGRCIWALQQQREWERVALLKEGHGQEQEAQQCSQRLAQLGQQKLQEFRATGTPNKYCARVERR</sequence>
<evidence type="ECO:0000313" key="11">
    <source>
        <dbReference type="Proteomes" id="UP000564948"/>
    </source>
</evidence>
<dbReference type="Pfam" id="PF13868">
    <property type="entry name" value="TPH"/>
    <property type="match status" value="1"/>
</dbReference>
<evidence type="ECO:0000256" key="8">
    <source>
        <dbReference type="SAM" id="MobiDB-lite"/>
    </source>
</evidence>
<comment type="caution">
    <text evidence="10">The sequence shown here is derived from an EMBL/GenBank/DDBJ whole genome shotgun (WGS) entry which is preliminary data.</text>
</comment>
<keyword evidence="3" id="KW-0175">Coiled coil</keyword>
<evidence type="ECO:0000256" key="5">
    <source>
        <dbReference type="ARBA" id="ARBA00023273"/>
    </source>
</evidence>
<keyword evidence="5" id="KW-0966">Cell projection</keyword>
<dbReference type="AlphaFoldDB" id="A0A7K8CB88"/>
<dbReference type="GO" id="GO:0031514">
    <property type="term" value="C:motile cilium"/>
    <property type="evidence" value="ECO:0007669"/>
    <property type="project" value="UniProtKB-SubCell"/>
</dbReference>
<proteinExistence type="inferred from homology"/>
<dbReference type="EMBL" id="VZTD01004801">
    <property type="protein sequence ID" value="NXB23848.1"/>
    <property type="molecule type" value="Genomic_DNA"/>
</dbReference>
<comment type="similarity">
    <text evidence="6">Belongs to the CFAP45 family.</text>
</comment>
<feature type="non-terminal residue" evidence="10">
    <location>
        <position position="1"/>
    </location>
</feature>
<name>A0A7K8CB88_9CORV</name>
<comment type="subcellular location">
    <subcellularLocation>
        <location evidence="1">Cell projection</location>
        <location evidence="1">Cilium</location>
        <location evidence="1">Flagellum</location>
    </subcellularLocation>
</comment>
<accession>A0A7K8CB88</accession>
<evidence type="ECO:0000256" key="3">
    <source>
        <dbReference type="ARBA" id="ARBA00023054"/>
    </source>
</evidence>
<feature type="domain" description="Trichohyalin-plectin-homology" evidence="9">
    <location>
        <begin position="2"/>
        <end position="333"/>
    </location>
</feature>
<dbReference type="PANTHER" id="PTHR15504:SF0">
    <property type="entry name" value="CILIA- AND FLAGELLA-ASSOCIATED PROTEIN 45"/>
    <property type="match status" value="1"/>
</dbReference>
<keyword evidence="2" id="KW-0282">Flagellum</keyword>